<keyword evidence="1" id="KW-0472">Membrane</keyword>
<evidence type="ECO:0000313" key="2">
    <source>
        <dbReference type="EMBL" id="GGW52815.1"/>
    </source>
</evidence>
<proteinExistence type="predicted"/>
<sequence>MTRTFTRTSTRSFNRTRNKSRWPSALVWLSLVALLAAVAMMAVAGPAYRWQWVGLGEAFTLLRNGVFTAMAALALSVLALLISAVTRRAGTASAALLVLLATAALLYLPWQQWQRAQQAPVIHDITTDTQNPPAFLALREAREAAPNAVDYPGEATARQQQAAYPQIQPLQVEADATTVLAAVQAEVEAAGWQIADISSDRLEATATTRWFGFEDDVVIRLTELASGTQVDMRSASRLGASDVGTNALRIETFMADLRERLGGTL</sequence>
<name>A0ABQ2WES7_9GAMM</name>
<dbReference type="RefSeq" id="WP_081135197.1">
    <property type="nucleotide sequence ID" value="NZ_BMXO01000004.1"/>
</dbReference>
<evidence type="ECO:0000313" key="3">
    <source>
        <dbReference type="Proteomes" id="UP000647585"/>
    </source>
</evidence>
<evidence type="ECO:0008006" key="4">
    <source>
        <dbReference type="Google" id="ProtNLM"/>
    </source>
</evidence>
<dbReference type="InterPro" id="IPR010865">
    <property type="entry name" value="DUF1499"/>
</dbReference>
<feature type="transmembrane region" description="Helical" evidence="1">
    <location>
        <begin position="92"/>
        <end position="110"/>
    </location>
</feature>
<reference evidence="3" key="1">
    <citation type="journal article" date="2019" name="Int. J. Syst. Evol. Microbiol.">
        <title>The Global Catalogue of Microorganisms (GCM) 10K type strain sequencing project: providing services to taxonomists for standard genome sequencing and annotation.</title>
        <authorList>
            <consortium name="The Broad Institute Genomics Platform"/>
            <consortium name="The Broad Institute Genome Sequencing Center for Infectious Disease"/>
            <person name="Wu L."/>
            <person name="Ma J."/>
        </authorList>
    </citation>
    <scope>NUCLEOTIDE SEQUENCE [LARGE SCALE GENOMIC DNA]</scope>
    <source>
        <strain evidence="3">KCTC 22157</strain>
    </source>
</reference>
<keyword evidence="1" id="KW-1133">Transmembrane helix</keyword>
<comment type="caution">
    <text evidence="2">The sequence shown here is derived from an EMBL/GenBank/DDBJ whole genome shotgun (WGS) entry which is preliminary data.</text>
</comment>
<dbReference type="EMBL" id="BMXO01000004">
    <property type="protein sequence ID" value="GGW52815.1"/>
    <property type="molecule type" value="Genomic_DNA"/>
</dbReference>
<keyword evidence="1" id="KW-0812">Transmembrane</keyword>
<protein>
    <recommendedName>
        <fullName evidence="4">DUF1499 domain-containing protein</fullName>
    </recommendedName>
</protein>
<keyword evidence="3" id="KW-1185">Reference proteome</keyword>
<gene>
    <name evidence="2" type="ORF">GCM10007158_12620</name>
</gene>
<dbReference type="Pfam" id="PF07386">
    <property type="entry name" value="DUF1499"/>
    <property type="match status" value="1"/>
</dbReference>
<accession>A0ABQ2WES7</accession>
<organism evidence="2 3">
    <name type="scientific">Halomonas johnsoniae</name>
    <dbReference type="NCBI Taxonomy" id="502832"/>
    <lineage>
        <taxon>Bacteria</taxon>
        <taxon>Pseudomonadati</taxon>
        <taxon>Pseudomonadota</taxon>
        <taxon>Gammaproteobacteria</taxon>
        <taxon>Oceanospirillales</taxon>
        <taxon>Halomonadaceae</taxon>
        <taxon>Halomonas</taxon>
    </lineage>
</organism>
<dbReference type="Proteomes" id="UP000647585">
    <property type="component" value="Unassembled WGS sequence"/>
</dbReference>
<feature type="transmembrane region" description="Helical" evidence="1">
    <location>
        <begin position="65"/>
        <end position="85"/>
    </location>
</feature>
<evidence type="ECO:0000256" key="1">
    <source>
        <dbReference type="SAM" id="Phobius"/>
    </source>
</evidence>